<proteinExistence type="inferred from homology"/>
<evidence type="ECO:0000313" key="3">
    <source>
        <dbReference type="Proteomes" id="UP000242877"/>
    </source>
</evidence>
<comment type="caution">
    <text evidence="2">The sequence shown here is derived from an EMBL/GenBank/DDBJ whole genome shotgun (WGS) entry which is preliminary data.</text>
</comment>
<dbReference type="InterPro" id="IPR018865">
    <property type="entry name" value="STK19-like"/>
</dbReference>
<dbReference type="AlphaFoldDB" id="A0A167VQ61"/>
<dbReference type="GO" id="GO:0016301">
    <property type="term" value="F:kinase activity"/>
    <property type="evidence" value="ECO:0007669"/>
    <property type="project" value="UniProtKB-KW"/>
</dbReference>
<name>A0A167VQ61_9EURO</name>
<dbReference type="PANTHER" id="PTHR15243:SF0">
    <property type="entry name" value="SERINE_THREONINE-PROTEIN KINASE 19"/>
    <property type="match status" value="1"/>
</dbReference>
<dbReference type="Pfam" id="PF10494">
    <property type="entry name" value="Stk19"/>
    <property type="match status" value="1"/>
</dbReference>
<dbReference type="EMBL" id="AZGZ01000030">
    <property type="protein sequence ID" value="KZZ87846.1"/>
    <property type="molecule type" value="Genomic_DNA"/>
</dbReference>
<dbReference type="VEuPathDB" id="FungiDB:AAP_05330"/>
<keyword evidence="3" id="KW-1185">Reference proteome</keyword>
<accession>A0A167VQ61</accession>
<evidence type="ECO:0000256" key="1">
    <source>
        <dbReference type="ARBA" id="ARBA00093458"/>
    </source>
</evidence>
<dbReference type="PANTHER" id="PTHR15243">
    <property type="entry name" value="SERINE/THREONINE-PROTEIN KINASE 19"/>
    <property type="match status" value="1"/>
</dbReference>
<dbReference type="Proteomes" id="UP000242877">
    <property type="component" value="Unassembled WGS sequence"/>
</dbReference>
<organism evidence="2 3">
    <name type="scientific">Ascosphaera apis ARSEF 7405</name>
    <dbReference type="NCBI Taxonomy" id="392613"/>
    <lineage>
        <taxon>Eukaryota</taxon>
        <taxon>Fungi</taxon>
        <taxon>Dikarya</taxon>
        <taxon>Ascomycota</taxon>
        <taxon>Pezizomycotina</taxon>
        <taxon>Eurotiomycetes</taxon>
        <taxon>Eurotiomycetidae</taxon>
        <taxon>Onygenales</taxon>
        <taxon>Ascosphaeraceae</taxon>
        <taxon>Ascosphaera</taxon>
    </lineage>
</organism>
<dbReference type="GO" id="GO:0046579">
    <property type="term" value="P:positive regulation of Ras protein signal transduction"/>
    <property type="evidence" value="ECO:0007669"/>
    <property type="project" value="TreeGrafter"/>
</dbReference>
<evidence type="ECO:0000313" key="2">
    <source>
        <dbReference type="EMBL" id="KZZ87846.1"/>
    </source>
</evidence>
<dbReference type="OrthoDB" id="3980126at2759"/>
<sequence length="206" mass="22684">MVLYEESYFLVVGESTFLEQSLKDKYIRLLEVNRKSWEIDSSSLTQEELSQLVSAGFLVRTSAIAWSTTVKASAPPSSNQLPTAKTTASHTLRNTSMSFSIPNLGSYLKLLAASRAHLLALFKRSTSSEAPMYLLRDRWCGAVESSTPNARVNPVPGGQFGALWGKTKMWKDLYGLNFKWVLEEAVGAGLVELFDTGSVGPGVRRL</sequence>
<protein>
    <submittedName>
        <fullName evidence="2">Serine-threonine protein kinase 19</fullName>
    </submittedName>
</protein>
<keyword evidence="2" id="KW-0418">Kinase</keyword>
<comment type="similarity">
    <text evidence="1">Belongs to the STK19 family.</text>
</comment>
<reference evidence="2 3" key="1">
    <citation type="journal article" date="2016" name="Genome Biol. Evol.">
        <title>Divergent and convergent evolution of fungal pathogenicity.</title>
        <authorList>
            <person name="Shang Y."/>
            <person name="Xiao G."/>
            <person name="Zheng P."/>
            <person name="Cen K."/>
            <person name="Zhan S."/>
            <person name="Wang C."/>
        </authorList>
    </citation>
    <scope>NUCLEOTIDE SEQUENCE [LARGE SCALE GENOMIC DNA]</scope>
    <source>
        <strain evidence="2 3">ARSEF 7405</strain>
    </source>
</reference>
<keyword evidence="2" id="KW-0808">Transferase</keyword>
<gene>
    <name evidence="2" type="ORF">AAP_05330</name>
</gene>